<reference evidence="1" key="1">
    <citation type="submission" date="2021-05" db="EMBL/GenBank/DDBJ databases">
        <title>Comparative genomics of three Colletotrichum scovillei strains and genetic complementation revealed genes involved fungal growth and virulence on chili pepper.</title>
        <authorList>
            <person name="Hsieh D.-K."/>
            <person name="Chuang S.-C."/>
            <person name="Chen C.-Y."/>
            <person name="Chao Y.-T."/>
            <person name="Lu M.-Y.J."/>
            <person name="Lee M.-H."/>
            <person name="Shih M.-C."/>
        </authorList>
    </citation>
    <scope>NUCLEOTIDE SEQUENCE</scope>
    <source>
        <strain evidence="1">Coll-153</strain>
    </source>
</reference>
<dbReference type="Proteomes" id="UP000699042">
    <property type="component" value="Unassembled WGS sequence"/>
</dbReference>
<keyword evidence="2" id="KW-1185">Reference proteome</keyword>
<evidence type="ECO:0000313" key="2">
    <source>
        <dbReference type="Proteomes" id="UP000699042"/>
    </source>
</evidence>
<comment type="caution">
    <text evidence="1">The sequence shown here is derived from an EMBL/GenBank/DDBJ whole genome shotgun (WGS) entry which is preliminary data.</text>
</comment>
<gene>
    <name evidence="1" type="ORF">JMJ77_006195</name>
</gene>
<dbReference type="EMBL" id="JAESDN010000001">
    <property type="protein sequence ID" value="KAG7058824.1"/>
    <property type="molecule type" value="Genomic_DNA"/>
</dbReference>
<proteinExistence type="predicted"/>
<name>A0A9P7UI38_9PEZI</name>
<protein>
    <submittedName>
        <fullName evidence="1">Uncharacterized protein</fullName>
    </submittedName>
</protein>
<accession>A0A9P7UI38</accession>
<organism evidence="1 2">
    <name type="scientific">Colletotrichum scovillei</name>
    <dbReference type="NCBI Taxonomy" id="1209932"/>
    <lineage>
        <taxon>Eukaryota</taxon>
        <taxon>Fungi</taxon>
        <taxon>Dikarya</taxon>
        <taxon>Ascomycota</taxon>
        <taxon>Pezizomycotina</taxon>
        <taxon>Sordariomycetes</taxon>
        <taxon>Hypocreomycetidae</taxon>
        <taxon>Glomerellales</taxon>
        <taxon>Glomerellaceae</taxon>
        <taxon>Colletotrichum</taxon>
        <taxon>Colletotrichum acutatum species complex</taxon>
    </lineage>
</organism>
<evidence type="ECO:0000313" key="1">
    <source>
        <dbReference type="EMBL" id="KAG7058824.1"/>
    </source>
</evidence>
<dbReference type="AlphaFoldDB" id="A0A9P7UI38"/>
<sequence length="27" mass="3131">MAILLEGLEGVLDTFEIPERRFIENPK</sequence>